<sequence>MKKNIFYSLIALMGLFAACKKEPKPVDHIVTNPYKNSRPIEVSSDDGRLTKYSYNATNQVIKAEYYQNGTLNNLETYTYTNGKLTQIALEKGTSIKNTQDFTYQGNTDIIESIISTSIKYINPAQPITTLTSTQYYSSYADGTVFKVTTKNGMDVTSSIRTYTFSVKGENPFVTIDFFPQALNGNPVNPAFNFNITTEYYKDVFDPMSHYSTNSTFESKFIPKSGAISTNENSYYTQTYELDNVGRIKTISTTYPSSQNTMKTTYTYETY</sequence>
<gene>
    <name evidence="1" type="ORF">GM921_16435</name>
</gene>
<dbReference type="Gene3D" id="2.180.10.10">
    <property type="entry name" value="RHS repeat-associated core"/>
    <property type="match status" value="1"/>
</dbReference>
<proteinExistence type="predicted"/>
<dbReference type="EMBL" id="WNXD01000002">
    <property type="protein sequence ID" value="MBB2147094.1"/>
    <property type="molecule type" value="Genomic_DNA"/>
</dbReference>
<evidence type="ECO:0000313" key="1">
    <source>
        <dbReference type="EMBL" id="MBB2147094.1"/>
    </source>
</evidence>
<name>A0A923DZQ7_9SPHI</name>
<dbReference type="Proteomes" id="UP000601055">
    <property type="component" value="Unassembled WGS sequence"/>
</dbReference>
<reference evidence="1" key="1">
    <citation type="submission" date="2019-11" db="EMBL/GenBank/DDBJ databases">
        <title>Description of Pedobacter sp. LMG 31464T.</title>
        <authorList>
            <person name="Carlier A."/>
            <person name="Qi S."/>
            <person name="Vandamme P."/>
        </authorList>
    </citation>
    <scope>NUCLEOTIDE SEQUENCE</scope>
    <source>
        <strain evidence="1">LMG 31464</strain>
    </source>
</reference>
<dbReference type="RefSeq" id="WP_182923722.1">
    <property type="nucleotide sequence ID" value="NZ_WNXD01000002.1"/>
</dbReference>
<accession>A0A923DZQ7</accession>
<dbReference type="AlphaFoldDB" id="A0A923DZQ7"/>
<protein>
    <submittedName>
        <fullName evidence="1">Uncharacterized protein</fullName>
    </submittedName>
</protein>
<keyword evidence="2" id="KW-1185">Reference proteome</keyword>
<evidence type="ECO:0000313" key="2">
    <source>
        <dbReference type="Proteomes" id="UP000601055"/>
    </source>
</evidence>
<comment type="caution">
    <text evidence="1">The sequence shown here is derived from an EMBL/GenBank/DDBJ whole genome shotgun (WGS) entry which is preliminary data.</text>
</comment>
<dbReference type="PROSITE" id="PS51257">
    <property type="entry name" value="PROKAR_LIPOPROTEIN"/>
    <property type="match status" value="1"/>
</dbReference>
<organism evidence="1 2">
    <name type="scientific">Pedobacter planticolens</name>
    <dbReference type="NCBI Taxonomy" id="2679964"/>
    <lineage>
        <taxon>Bacteria</taxon>
        <taxon>Pseudomonadati</taxon>
        <taxon>Bacteroidota</taxon>
        <taxon>Sphingobacteriia</taxon>
        <taxon>Sphingobacteriales</taxon>
        <taxon>Sphingobacteriaceae</taxon>
        <taxon>Pedobacter</taxon>
    </lineage>
</organism>